<dbReference type="Gramene" id="RZC70944">
    <property type="protein sequence ID" value="RZC70944"/>
    <property type="gene ID" value="C5167_034324"/>
</dbReference>
<reference evidence="1 2" key="1">
    <citation type="journal article" date="2018" name="Science">
        <title>The opium poppy genome and morphinan production.</title>
        <authorList>
            <person name="Guo L."/>
            <person name="Winzer T."/>
            <person name="Yang X."/>
            <person name="Li Y."/>
            <person name="Ning Z."/>
            <person name="He Z."/>
            <person name="Teodor R."/>
            <person name="Lu Y."/>
            <person name="Bowser T.A."/>
            <person name="Graham I.A."/>
            <person name="Ye K."/>
        </authorList>
    </citation>
    <scope>NUCLEOTIDE SEQUENCE [LARGE SCALE GENOMIC DNA]</scope>
    <source>
        <strain evidence="2">cv. HN1</strain>
        <tissue evidence="1">Leaves</tissue>
    </source>
</reference>
<gene>
    <name evidence="1" type="ORF">C5167_034324</name>
</gene>
<organism evidence="1 2">
    <name type="scientific">Papaver somniferum</name>
    <name type="common">Opium poppy</name>
    <dbReference type="NCBI Taxonomy" id="3469"/>
    <lineage>
        <taxon>Eukaryota</taxon>
        <taxon>Viridiplantae</taxon>
        <taxon>Streptophyta</taxon>
        <taxon>Embryophyta</taxon>
        <taxon>Tracheophyta</taxon>
        <taxon>Spermatophyta</taxon>
        <taxon>Magnoliopsida</taxon>
        <taxon>Ranunculales</taxon>
        <taxon>Papaveraceae</taxon>
        <taxon>Papaveroideae</taxon>
        <taxon>Papaver</taxon>
    </lineage>
</organism>
<sequence>MLEGFNFVTRIPCLKLTIVNHWSTKSTASRRHPKMRRKEKILKHRIYPRM</sequence>
<keyword evidence="2" id="KW-1185">Reference proteome</keyword>
<proteinExistence type="predicted"/>
<accession>A0A4Y7KC44</accession>
<evidence type="ECO:0000313" key="1">
    <source>
        <dbReference type="EMBL" id="RZC70944.1"/>
    </source>
</evidence>
<evidence type="ECO:0000313" key="2">
    <source>
        <dbReference type="Proteomes" id="UP000316621"/>
    </source>
</evidence>
<dbReference type="Proteomes" id="UP000316621">
    <property type="component" value="Chromosome 7"/>
</dbReference>
<dbReference type="AlphaFoldDB" id="A0A4Y7KC44"/>
<name>A0A4Y7KC44_PAPSO</name>
<dbReference type="EMBL" id="CM010721">
    <property type="protein sequence ID" value="RZC70944.1"/>
    <property type="molecule type" value="Genomic_DNA"/>
</dbReference>
<protein>
    <submittedName>
        <fullName evidence="1">Uncharacterized protein</fullName>
    </submittedName>
</protein>